<evidence type="ECO:0000256" key="2">
    <source>
        <dbReference type="ARBA" id="ARBA00022723"/>
    </source>
</evidence>
<dbReference type="GO" id="GO:0004497">
    <property type="term" value="F:monooxygenase activity"/>
    <property type="evidence" value="ECO:0007669"/>
    <property type="project" value="UniProtKB-KW"/>
</dbReference>
<dbReference type="Proteomes" id="UP000244855">
    <property type="component" value="Unassembled WGS sequence"/>
</dbReference>
<feature type="binding site" description="axial binding residue" evidence="4">
    <location>
        <position position="458"/>
    </location>
    <ligand>
        <name>heme</name>
        <dbReference type="ChEBI" id="CHEBI:30413"/>
    </ligand>
    <ligandPart>
        <name>Fe</name>
        <dbReference type="ChEBI" id="CHEBI:18248"/>
    </ligandPart>
</feature>
<sequence length="518" mass="58903">MVGLGFGLESYPSGSKAAIAIYAAGLIAFFVVYIVVYRLFFHPLAKIPGPKLAALTFLYQTYYSFKDGSRFYKQVGLLHEKYGPIVRITPNEVSLSDPENYEAIYHVRSRYTKDPRFYDAFGMEYASFTSCPNELHRLRRGPLNKFFSRAAVLELQNIVQEKADKLCLLITKNSKAGKMLDIHHGCRALSVDVITQYMFNKCYDLLEAPDLGTYFFEMVRGIGPALWVFQQWPELSIMNGLPQWMLKRMSPPLAQILRLQEHAKQQILATKADLDAGRVSKDNCKTIFHELLTPNPEEGWIPPTPDQIKYETYGILAAAADTTGNGLTTGVYEVLKNPKIYAKLTAELEAAFPDPSAKMELTVLERLPYLTGVVNESLRLSFGVISRLPRIVPEGGAVFEGYTIPAGYTVSMSSWLLHRNEDYFPHAHEFIPERWALTSDKQKMWKAFVPFGKGSRMCVGMPLAFCEMYVTLASIFRRFKHLKGNELSEYDLLYDDFFASHRPMDAVKFQVIEQDLKE</sequence>
<evidence type="ECO:0000256" key="6">
    <source>
        <dbReference type="SAM" id="Phobius"/>
    </source>
</evidence>
<evidence type="ECO:0000313" key="7">
    <source>
        <dbReference type="EMBL" id="PVI03066.1"/>
    </source>
</evidence>
<name>A0A2V1DYF8_9PLEO</name>
<dbReference type="InterPro" id="IPR050121">
    <property type="entry name" value="Cytochrome_P450_monoxygenase"/>
</dbReference>
<keyword evidence="5 7" id="KW-0503">Monooxygenase</keyword>
<feature type="transmembrane region" description="Helical" evidence="6">
    <location>
        <begin position="20"/>
        <end position="41"/>
    </location>
</feature>
<evidence type="ECO:0000313" key="8">
    <source>
        <dbReference type="Proteomes" id="UP000244855"/>
    </source>
</evidence>
<protein>
    <submittedName>
        <fullName evidence="7">Cytochrome P450 monooxygenase-like protein</fullName>
    </submittedName>
</protein>
<dbReference type="SUPFAM" id="SSF48264">
    <property type="entry name" value="Cytochrome P450"/>
    <property type="match status" value="1"/>
</dbReference>
<keyword evidence="2 4" id="KW-0479">Metal-binding</keyword>
<dbReference type="PRINTS" id="PR00463">
    <property type="entry name" value="EP450I"/>
</dbReference>
<comment type="similarity">
    <text evidence="5">Belongs to the cytochrome P450 family.</text>
</comment>
<accession>A0A2V1DYF8</accession>
<dbReference type="Gene3D" id="1.10.630.10">
    <property type="entry name" value="Cytochrome P450"/>
    <property type="match status" value="1"/>
</dbReference>
<dbReference type="InterPro" id="IPR017972">
    <property type="entry name" value="Cyt_P450_CS"/>
</dbReference>
<dbReference type="AlphaFoldDB" id="A0A2V1DYF8"/>
<dbReference type="PANTHER" id="PTHR24305">
    <property type="entry name" value="CYTOCHROME P450"/>
    <property type="match status" value="1"/>
</dbReference>
<dbReference type="GO" id="GO:0005506">
    <property type="term" value="F:iron ion binding"/>
    <property type="evidence" value="ECO:0007669"/>
    <property type="project" value="InterPro"/>
</dbReference>
<dbReference type="CDD" id="cd11062">
    <property type="entry name" value="CYP58-like"/>
    <property type="match status" value="1"/>
</dbReference>
<evidence type="ECO:0000256" key="1">
    <source>
        <dbReference type="ARBA" id="ARBA00001971"/>
    </source>
</evidence>
<dbReference type="STRING" id="97972.A0A2V1DYF8"/>
<reference evidence="7 8" key="1">
    <citation type="journal article" date="2018" name="Sci. Rep.">
        <title>Comparative genomics provides insights into the lifestyle and reveals functional heterogeneity of dark septate endophytic fungi.</title>
        <authorList>
            <person name="Knapp D.G."/>
            <person name="Nemeth J.B."/>
            <person name="Barry K."/>
            <person name="Hainaut M."/>
            <person name="Henrissat B."/>
            <person name="Johnson J."/>
            <person name="Kuo A."/>
            <person name="Lim J.H.P."/>
            <person name="Lipzen A."/>
            <person name="Nolan M."/>
            <person name="Ohm R.A."/>
            <person name="Tamas L."/>
            <person name="Grigoriev I.V."/>
            <person name="Spatafora J.W."/>
            <person name="Nagy L.G."/>
            <person name="Kovacs G.M."/>
        </authorList>
    </citation>
    <scope>NUCLEOTIDE SEQUENCE [LARGE SCALE GENOMIC DNA]</scope>
    <source>
        <strain evidence="7 8">DSE2036</strain>
    </source>
</reference>
<dbReference type="PANTHER" id="PTHR24305:SF152">
    <property type="entry name" value="P450, PUTATIVE (EUROFUNG)-RELATED"/>
    <property type="match status" value="1"/>
</dbReference>
<comment type="cofactor">
    <cofactor evidence="1 4">
        <name>heme</name>
        <dbReference type="ChEBI" id="CHEBI:30413"/>
    </cofactor>
</comment>
<proteinExistence type="inferred from homology"/>
<keyword evidence="8" id="KW-1185">Reference proteome</keyword>
<dbReference type="EMBL" id="KZ805335">
    <property type="protein sequence ID" value="PVI03066.1"/>
    <property type="molecule type" value="Genomic_DNA"/>
</dbReference>
<dbReference type="GO" id="GO:0020037">
    <property type="term" value="F:heme binding"/>
    <property type="evidence" value="ECO:0007669"/>
    <property type="project" value="InterPro"/>
</dbReference>
<keyword evidence="4 5" id="KW-0349">Heme</keyword>
<evidence type="ECO:0000256" key="4">
    <source>
        <dbReference type="PIRSR" id="PIRSR602401-1"/>
    </source>
</evidence>
<dbReference type="PROSITE" id="PS00086">
    <property type="entry name" value="CYTOCHROME_P450"/>
    <property type="match status" value="1"/>
</dbReference>
<dbReference type="PRINTS" id="PR00385">
    <property type="entry name" value="P450"/>
</dbReference>
<keyword evidence="5" id="KW-0560">Oxidoreductase</keyword>
<dbReference type="GO" id="GO:0016705">
    <property type="term" value="F:oxidoreductase activity, acting on paired donors, with incorporation or reduction of molecular oxygen"/>
    <property type="evidence" value="ECO:0007669"/>
    <property type="project" value="InterPro"/>
</dbReference>
<dbReference type="InterPro" id="IPR002401">
    <property type="entry name" value="Cyt_P450_E_grp-I"/>
</dbReference>
<keyword evidence="6" id="KW-0472">Membrane</keyword>
<dbReference type="Pfam" id="PF00067">
    <property type="entry name" value="p450"/>
    <property type="match status" value="1"/>
</dbReference>
<organism evidence="7 8">
    <name type="scientific">Periconia macrospinosa</name>
    <dbReference type="NCBI Taxonomy" id="97972"/>
    <lineage>
        <taxon>Eukaryota</taxon>
        <taxon>Fungi</taxon>
        <taxon>Dikarya</taxon>
        <taxon>Ascomycota</taxon>
        <taxon>Pezizomycotina</taxon>
        <taxon>Dothideomycetes</taxon>
        <taxon>Pleosporomycetidae</taxon>
        <taxon>Pleosporales</taxon>
        <taxon>Massarineae</taxon>
        <taxon>Periconiaceae</taxon>
        <taxon>Periconia</taxon>
    </lineage>
</organism>
<dbReference type="InterPro" id="IPR036396">
    <property type="entry name" value="Cyt_P450_sf"/>
</dbReference>
<gene>
    <name evidence="7" type="ORF">DM02DRAFT_612461</name>
</gene>
<keyword evidence="6" id="KW-0812">Transmembrane</keyword>
<keyword evidence="3 4" id="KW-0408">Iron</keyword>
<evidence type="ECO:0000256" key="3">
    <source>
        <dbReference type="ARBA" id="ARBA00023004"/>
    </source>
</evidence>
<evidence type="ECO:0000256" key="5">
    <source>
        <dbReference type="RuleBase" id="RU000461"/>
    </source>
</evidence>
<dbReference type="InterPro" id="IPR001128">
    <property type="entry name" value="Cyt_P450"/>
</dbReference>
<keyword evidence="6" id="KW-1133">Transmembrane helix</keyword>
<dbReference type="OrthoDB" id="3945418at2759"/>